<keyword evidence="2" id="KW-0812">Transmembrane</keyword>
<feature type="signal peptide" evidence="3">
    <location>
        <begin position="1"/>
        <end position="18"/>
    </location>
</feature>
<feature type="region of interest" description="Disordered" evidence="1">
    <location>
        <begin position="190"/>
        <end position="237"/>
    </location>
</feature>
<dbReference type="OrthoDB" id="10602517at2759"/>
<feature type="region of interest" description="Disordered" evidence="1">
    <location>
        <begin position="387"/>
        <end position="408"/>
    </location>
</feature>
<keyword evidence="3" id="KW-0732">Signal</keyword>
<keyword evidence="2" id="KW-0472">Membrane</keyword>
<feature type="compositionally biased region" description="Low complexity" evidence="1">
    <location>
        <begin position="206"/>
        <end position="237"/>
    </location>
</feature>
<evidence type="ECO:0000313" key="4">
    <source>
        <dbReference type="EMBL" id="KAF7535079.1"/>
    </source>
</evidence>
<protein>
    <submittedName>
        <fullName evidence="4">Uncharacterized protein</fullName>
    </submittedName>
</protein>
<gene>
    <name evidence="4" type="ORF">G7Z17_g13266</name>
</gene>
<dbReference type="Proteomes" id="UP000722485">
    <property type="component" value="Unassembled WGS sequence"/>
</dbReference>
<keyword evidence="5" id="KW-1185">Reference proteome</keyword>
<evidence type="ECO:0000256" key="1">
    <source>
        <dbReference type="SAM" id="MobiDB-lite"/>
    </source>
</evidence>
<name>A0A9P5L8E8_9HYPO</name>
<sequence length="408" mass="43833">MLFVYFLGCAKAIGRAWATETTSPDCSVTESSNALYQQESTSMIYGETPTCSEECMSMRDASEALKTAVVWSTMIRPTLSNPAKTPDLQDILDGIKDIFPRAETPYTVRNPHYGPLPQPDTLEDLNQDPWNVGPNVEGDEKNDFETSFSASMSILTLFNSVSEPSSTDQGAPPPFELDTTITIARTRVDPWQSDIPGGFNPDPPVTTTSSSSEALSSSVVPSTTPLPSSSTSANPTSVPLSLSKGEIVGIVVVVLAVLLAVVVLALLYRRFVSRHKQASPQPPDTQLVGFPYPAPLLSPSYSPVRGWRDSRDVQMAVSKQGTTNTGITRCDEFDHATSSSVKGDLTRSMVGQQCTSASDELGVSALGSSEGRKSRSTIEDILSAYTTSSQSELEAEKNDSGTYKRAMS</sequence>
<organism evidence="4 5">
    <name type="scientific">Cylindrodendrum hubeiense</name>
    <dbReference type="NCBI Taxonomy" id="595255"/>
    <lineage>
        <taxon>Eukaryota</taxon>
        <taxon>Fungi</taxon>
        <taxon>Dikarya</taxon>
        <taxon>Ascomycota</taxon>
        <taxon>Pezizomycotina</taxon>
        <taxon>Sordariomycetes</taxon>
        <taxon>Hypocreomycetidae</taxon>
        <taxon>Hypocreales</taxon>
        <taxon>Nectriaceae</taxon>
        <taxon>Cylindrodendrum</taxon>
    </lineage>
</organism>
<reference evidence="4" key="1">
    <citation type="submission" date="2020-03" db="EMBL/GenBank/DDBJ databases">
        <title>Draft Genome Sequence of Cylindrodendrum hubeiense.</title>
        <authorList>
            <person name="Buettner E."/>
            <person name="Kellner H."/>
        </authorList>
    </citation>
    <scope>NUCLEOTIDE SEQUENCE</scope>
    <source>
        <strain evidence="4">IHI 201604</strain>
    </source>
</reference>
<evidence type="ECO:0000256" key="2">
    <source>
        <dbReference type="SAM" id="Phobius"/>
    </source>
</evidence>
<accession>A0A9P5L8E8</accession>
<evidence type="ECO:0000313" key="5">
    <source>
        <dbReference type="Proteomes" id="UP000722485"/>
    </source>
</evidence>
<feature type="transmembrane region" description="Helical" evidence="2">
    <location>
        <begin position="247"/>
        <end position="268"/>
    </location>
</feature>
<feature type="chain" id="PRO_5040393275" evidence="3">
    <location>
        <begin position="19"/>
        <end position="408"/>
    </location>
</feature>
<comment type="caution">
    <text evidence="4">The sequence shown here is derived from an EMBL/GenBank/DDBJ whole genome shotgun (WGS) entry which is preliminary data.</text>
</comment>
<proteinExistence type="predicted"/>
<dbReference type="AlphaFoldDB" id="A0A9P5L8E8"/>
<dbReference type="EMBL" id="JAANBB010000734">
    <property type="protein sequence ID" value="KAF7535079.1"/>
    <property type="molecule type" value="Genomic_DNA"/>
</dbReference>
<evidence type="ECO:0000256" key="3">
    <source>
        <dbReference type="SAM" id="SignalP"/>
    </source>
</evidence>
<keyword evidence="2" id="KW-1133">Transmembrane helix</keyword>